<proteinExistence type="predicted"/>
<dbReference type="InterPro" id="IPR017853">
    <property type="entry name" value="GH"/>
</dbReference>
<comment type="caution">
    <text evidence="1">The sequence shown here is derived from an EMBL/GenBank/DDBJ whole genome shotgun (WGS) entry which is preliminary data.</text>
</comment>
<dbReference type="Gene3D" id="3.20.20.80">
    <property type="entry name" value="Glycosidases"/>
    <property type="match status" value="1"/>
</dbReference>
<sequence length="67" mass="7154">MAAGKQGKPQWGGKGPQNAGCYNSLPSEVPFFEEGEESILSDCGGRLLHHADDILAKAANILKKDQE</sequence>
<dbReference type="Proteomes" id="UP000290289">
    <property type="component" value="Chromosome 3"/>
</dbReference>
<dbReference type="AlphaFoldDB" id="A0A498KBZ6"/>
<accession>A0A498KBZ6</accession>
<name>A0A498KBZ6_MALDO</name>
<evidence type="ECO:0000313" key="2">
    <source>
        <dbReference type="Proteomes" id="UP000290289"/>
    </source>
</evidence>
<protein>
    <submittedName>
        <fullName evidence="1">Uncharacterized protein</fullName>
    </submittedName>
</protein>
<gene>
    <name evidence="1" type="ORF">DVH24_003977</name>
</gene>
<dbReference type="SUPFAM" id="SSF51445">
    <property type="entry name" value="(Trans)glycosidases"/>
    <property type="match status" value="1"/>
</dbReference>
<dbReference type="EMBL" id="RDQH01000329">
    <property type="protein sequence ID" value="RXI03325.1"/>
    <property type="molecule type" value="Genomic_DNA"/>
</dbReference>
<organism evidence="1 2">
    <name type="scientific">Malus domestica</name>
    <name type="common">Apple</name>
    <name type="synonym">Pyrus malus</name>
    <dbReference type="NCBI Taxonomy" id="3750"/>
    <lineage>
        <taxon>Eukaryota</taxon>
        <taxon>Viridiplantae</taxon>
        <taxon>Streptophyta</taxon>
        <taxon>Embryophyta</taxon>
        <taxon>Tracheophyta</taxon>
        <taxon>Spermatophyta</taxon>
        <taxon>Magnoliopsida</taxon>
        <taxon>eudicotyledons</taxon>
        <taxon>Gunneridae</taxon>
        <taxon>Pentapetalae</taxon>
        <taxon>rosids</taxon>
        <taxon>fabids</taxon>
        <taxon>Rosales</taxon>
        <taxon>Rosaceae</taxon>
        <taxon>Amygdaloideae</taxon>
        <taxon>Maleae</taxon>
        <taxon>Malus</taxon>
    </lineage>
</organism>
<evidence type="ECO:0000313" key="1">
    <source>
        <dbReference type="EMBL" id="RXI03325.1"/>
    </source>
</evidence>
<keyword evidence="2" id="KW-1185">Reference proteome</keyword>
<reference evidence="1 2" key="1">
    <citation type="submission" date="2018-10" db="EMBL/GenBank/DDBJ databases">
        <title>A high-quality apple genome assembly.</title>
        <authorList>
            <person name="Hu J."/>
        </authorList>
    </citation>
    <scope>NUCLEOTIDE SEQUENCE [LARGE SCALE GENOMIC DNA]</scope>
    <source>
        <strain evidence="2">cv. HFTH1</strain>
        <tissue evidence="1">Young leaf</tissue>
    </source>
</reference>